<evidence type="ECO:0000256" key="1">
    <source>
        <dbReference type="SAM" id="MobiDB-lite"/>
    </source>
</evidence>
<evidence type="ECO:0000256" key="2">
    <source>
        <dbReference type="SAM" id="SignalP"/>
    </source>
</evidence>
<evidence type="ECO:0000313" key="3">
    <source>
        <dbReference type="EMBL" id="ACU83994.1"/>
    </source>
</evidence>
<dbReference type="Proteomes" id="UP000001919">
    <property type="component" value="Chromosome"/>
</dbReference>
<protein>
    <recommendedName>
        <fullName evidence="5">Lipoprotein</fullName>
    </recommendedName>
</protein>
<dbReference type="PROSITE" id="PS51257">
    <property type="entry name" value="PROKAR_LIPOPROTEIN"/>
    <property type="match status" value="1"/>
</dbReference>
<gene>
    <name evidence="3" type="ordered locus">Bfae_01120</name>
</gene>
<sequence length="196" mass="19975">MFASRPLRTTAAVAALVLSLAACGASQEESPTAGDDGAVEATQPAEDAPAESGDDTADADEGTDSADEEGEASEQEADEDSEEPAGEDDAAGEEAGTLTITLDGEDTTFTPEIVRCNGEPGTIRNVVMTMPDDELPLVKVTPGEFAMVKLDQRGAPEKSSSTDAITAEDGTVTFEDAEIGDAVVDGTVTCLQGSQG</sequence>
<dbReference type="EMBL" id="CP001643">
    <property type="protein sequence ID" value="ACU83994.1"/>
    <property type="molecule type" value="Genomic_DNA"/>
</dbReference>
<organism evidence="3 4">
    <name type="scientific">Brachybacterium faecium (strain ATCC 43885 / DSM 4810 / JCM 11609 / LMG 19847 / NBRC 14762 / NCIMB 9860 / 6-10)</name>
    <dbReference type="NCBI Taxonomy" id="446465"/>
    <lineage>
        <taxon>Bacteria</taxon>
        <taxon>Bacillati</taxon>
        <taxon>Actinomycetota</taxon>
        <taxon>Actinomycetes</taxon>
        <taxon>Micrococcales</taxon>
        <taxon>Dermabacteraceae</taxon>
        <taxon>Brachybacterium</taxon>
    </lineage>
</organism>
<dbReference type="eggNOG" id="ENOG5033JWD">
    <property type="taxonomic scope" value="Bacteria"/>
</dbReference>
<reference evidence="3 4" key="1">
    <citation type="journal article" date="2009" name="Stand. Genomic Sci.">
        <title>Complete genome sequence of Brachybacterium faecium type strain (Schefferle 6-10).</title>
        <authorList>
            <person name="Lapidus A."/>
            <person name="Pukall R."/>
            <person name="Labuttii K."/>
            <person name="Copeland A."/>
            <person name="Del Rio T.G."/>
            <person name="Nolan M."/>
            <person name="Chen F."/>
            <person name="Lucas S."/>
            <person name="Tice H."/>
            <person name="Cheng J.F."/>
            <person name="Bruce D."/>
            <person name="Goodwin L."/>
            <person name="Pitluck S."/>
            <person name="Rohde M."/>
            <person name="Goker M."/>
            <person name="Pati A."/>
            <person name="Ivanova N."/>
            <person name="Mavrommatis K."/>
            <person name="Chen A."/>
            <person name="Palaniappan K."/>
            <person name="D'haeseleer P."/>
            <person name="Chain P."/>
            <person name="Bristow J."/>
            <person name="Eisen J.A."/>
            <person name="Markowitz V."/>
            <person name="Hugenholtz P."/>
            <person name="Kyrpides N.C."/>
            <person name="Klenk H.P."/>
        </authorList>
    </citation>
    <scope>NUCLEOTIDE SEQUENCE [LARGE SCALE GENOMIC DNA]</scope>
    <source>
        <strain evidence="4">ATCC 43885 / DSM 4810 / JCM 11609 / LMG 19847 / NBRC 14762 / NCIMB 9860 / 6-10</strain>
    </source>
</reference>
<evidence type="ECO:0000313" key="4">
    <source>
        <dbReference type="Proteomes" id="UP000001919"/>
    </source>
</evidence>
<dbReference type="AlphaFoldDB" id="C7MF94"/>
<evidence type="ECO:0008006" key="5">
    <source>
        <dbReference type="Google" id="ProtNLM"/>
    </source>
</evidence>
<dbReference type="PATRIC" id="fig|446465.5.peg.109"/>
<dbReference type="KEGG" id="bfa:Bfae_01120"/>
<keyword evidence="2" id="KW-0732">Signal</keyword>
<feature type="chain" id="PRO_5038747294" description="Lipoprotein" evidence="2">
    <location>
        <begin position="25"/>
        <end position="196"/>
    </location>
</feature>
<name>C7MF94_BRAFD</name>
<feature type="region of interest" description="Disordered" evidence="1">
    <location>
        <begin position="23"/>
        <end position="105"/>
    </location>
</feature>
<dbReference type="STRING" id="446465.Bfae_01120"/>
<accession>C7MF94</accession>
<proteinExistence type="predicted"/>
<feature type="compositionally biased region" description="Acidic residues" evidence="1">
    <location>
        <begin position="48"/>
        <end position="92"/>
    </location>
</feature>
<keyword evidence="4" id="KW-1185">Reference proteome</keyword>
<dbReference type="HOGENOM" id="CLU_1387943_0_0_11"/>
<dbReference type="OrthoDB" id="4793881at2"/>
<feature type="signal peptide" evidence="2">
    <location>
        <begin position="1"/>
        <end position="24"/>
    </location>
</feature>